<dbReference type="OrthoDB" id="5279008at2759"/>
<accession>A0A3M7M2S1</accession>
<evidence type="ECO:0000313" key="2">
    <source>
        <dbReference type="EMBL" id="RMZ68825.1"/>
    </source>
</evidence>
<organism evidence="2 3">
    <name type="scientific">Pyrenophora seminiperda CCB06</name>
    <dbReference type="NCBI Taxonomy" id="1302712"/>
    <lineage>
        <taxon>Eukaryota</taxon>
        <taxon>Fungi</taxon>
        <taxon>Dikarya</taxon>
        <taxon>Ascomycota</taxon>
        <taxon>Pezizomycotina</taxon>
        <taxon>Dothideomycetes</taxon>
        <taxon>Pleosporomycetidae</taxon>
        <taxon>Pleosporales</taxon>
        <taxon>Pleosporineae</taxon>
        <taxon>Pleosporaceae</taxon>
        <taxon>Pyrenophora</taxon>
    </lineage>
</organism>
<evidence type="ECO:0000313" key="3">
    <source>
        <dbReference type="Proteomes" id="UP000265663"/>
    </source>
</evidence>
<dbReference type="EMBL" id="KE747817">
    <property type="protein sequence ID" value="RMZ68825.1"/>
    <property type="molecule type" value="Genomic_DNA"/>
</dbReference>
<dbReference type="Proteomes" id="UP000265663">
    <property type="component" value="Unassembled WGS sequence"/>
</dbReference>
<dbReference type="PROSITE" id="PS50181">
    <property type="entry name" value="FBOX"/>
    <property type="match status" value="1"/>
</dbReference>
<keyword evidence="3" id="KW-1185">Reference proteome</keyword>
<sequence length="412" mass="46940">MPESTFSKMATELIEMIAEYLDNQDLLSLRLSCRKSDAQTIRTVSERFFSPLQTSLLGPEIQKLEEISRGRFAKYIKRIRIQDDIETSEKMWSTGQRVFIEDRPSTMWTFDMMFNIELDKIGVRNLQNILRTCQLRPVELIISESHDRVGNLCPTSEACATLAQHIFLDSNLAIASLSIDTKPRSWLITATASLIPEFQGRELGLSMLKEARVRLNCNKSSIYWTEQLVLHAPMLEGLYLSSMCVGATCSFYKTKTPLHNMRLQSHKACFQLKNLHLDHTNASVASLLNLLSNSKDTLVSITLAHVELHPLTEASNWTQLLQTIGKECLNLNQWQLDLYLQRHPYLSEVLGRSGVKFTGFGKTCLEKEDRDGLTILYKGDRDEKTIVFKYNGPGAARALYKMASYARLETKD</sequence>
<gene>
    <name evidence="2" type="ORF">GMOD_00002689</name>
</gene>
<evidence type="ECO:0000259" key="1">
    <source>
        <dbReference type="PROSITE" id="PS50181"/>
    </source>
</evidence>
<dbReference type="InterPro" id="IPR001810">
    <property type="entry name" value="F-box_dom"/>
</dbReference>
<protein>
    <submittedName>
        <fullName evidence="2">Ribosomal S8</fullName>
    </submittedName>
</protein>
<proteinExistence type="predicted"/>
<name>A0A3M7M2S1_9PLEO</name>
<reference evidence="2 3" key="1">
    <citation type="journal article" date="2014" name="PLoS ONE">
        <title>De novo Genome Assembly of the Fungal Plant Pathogen Pyrenophora semeniperda.</title>
        <authorList>
            <person name="Soliai M.M."/>
            <person name="Meyer S.E."/>
            <person name="Udall J.A."/>
            <person name="Elzinga D.E."/>
            <person name="Hermansen R.A."/>
            <person name="Bodily P.M."/>
            <person name="Hart A.A."/>
            <person name="Coleman C.E."/>
        </authorList>
    </citation>
    <scope>NUCLEOTIDE SEQUENCE [LARGE SCALE GENOMIC DNA]</scope>
    <source>
        <strain evidence="2 3">CCB06</strain>
        <tissue evidence="2">Mycelium</tissue>
    </source>
</reference>
<dbReference type="AlphaFoldDB" id="A0A3M7M2S1"/>
<feature type="domain" description="F-box" evidence="1">
    <location>
        <begin position="3"/>
        <end position="52"/>
    </location>
</feature>